<dbReference type="SUPFAM" id="SSF53448">
    <property type="entry name" value="Nucleotide-diphospho-sugar transferases"/>
    <property type="match status" value="1"/>
</dbReference>
<dbReference type="PANTHER" id="PTHR43179:SF12">
    <property type="entry name" value="GALACTOFURANOSYLTRANSFERASE GLFT2"/>
    <property type="match status" value="1"/>
</dbReference>
<comment type="caution">
    <text evidence="6">The sequence shown here is derived from an EMBL/GenBank/DDBJ whole genome shotgun (WGS) entry which is preliminary data.</text>
</comment>
<dbReference type="Pfam" id="PF00535">
    <property type="entry name" value="Glycos_transf_2"/>
    <property type="match status" value="1"/>
</dbReference>
<comment type="similarity">
    <text evidence="1">Belongs to the glycosyltransferase 2 family.</text>
</comment>
<evidence type="ECO:0000256" key="2">
    <source>
        <dbReference type="ARBA" id="ARBA00022676"/>
    </source>
</evidence>
<feature type="transmembrane region" description="Helical" evidence="4">
    <location>
        <begin position="258"/>
        <end position="277"/>
    </location>
</feature>
<dbReference type="AlphaFoldDB" id="A0A0G0DVP5"/>
<name>A0A0G0DVP5_9BACT</name>
<dbReference type="PANTHER" id="PTHR43179">
    <property type="entry name" value="RHAMNOSYLTRANSFERASE WBBL"/>
    <property type="match status" value="1"/>
</dbReference>
<dbReference type="Proteomes" id="UP000034927">
    <property type="component" value="Unassembled WGS sequence"/>
</dbReference>
<evidence type="ECO:0000313" key="6">
    <source>
        <dbReference type="EMBL" id="KKP59212.1"/>
    </source>
</evidence>
<accession>A0A0G0DVP5</accession>
<reference evidence="6 7" key="1">
    <citation type="journal article" date="2015" name="Nature">
        <title>rRNA introns, odd ribosomes, and small enigmatic genomes across a large radiation of phyla.</title>
        <authorList>
            <person name="Brown C.T."/>
            <person name="Hug L.A."/>
            <person name="Thomas B.C."/>
            <person name="Sharon I."/>
            <person name="Castelle C.J."/>
            <person name="Singh A."/>
            <person name="Wilkins M.J."/>
            <person name="Williams K.H."/>
            <person name="Banfield J.F."/>
        </authorList>
    </citation>
    <scope>NUCLEOTIDE SEQUENCE [LARGE SCALE GENOMIC DNA]</scope>
</reference>
<keyword evidence="4" id="KW-0812">Transmembrane</keyword>
<organism evidence="6 7">
    <name type="scientific">Candidatus Magasanikbacteria bacterium GW2011_GWC2_34_16</name>
    <dbReference type="NCBI Taxonomy" id="1619045"/>
    <lineage>
        <taxon>Bacteria</taxon>
        <taxon>Candidatus Magasanikiibacteriota</taxon>
    </lineage>
</organism>
<evidence type="ECO:0000256" key="4">
    <source>
        <dbReference type="SAM" id="Phobius"/>
    </source>
</evidence>
<protein>
    <submittedName>
        <fullName evidence="6">Family 2 glycosyl transferase</fullName>
    </submittedName>
</protein>
<dbReference type="GO" id="GO:0016757">
    <property type="term" value="F:glycosyltransferase activity"/>
    <property type="evidence" value="ECO:0007669"/>
    <property type="project" value="UniProtKB-KW"/>
</dbReference>
<evidence type="ECO:0000256" key="1">
    <source>
        <dbReference type="ARBA" id="ARBA00006739"/>
    </source>
</evidence>
<evidence type="ECO:0000259" key="5">
    <source>
        <dbReference type="Pfam" id="PF00535"/>
    </source>
</evidence>
<sequence length="302" mass="35447">MTGIIVLNYNKWDDTYACINSIIENFESNTYRIYLIDNNSPIKMSIDYMNFFEVNNVSVFINNMNAGYSHGNNIGISHAIRDNCDDILICNNDIIFIENTLKKMREFIVNSNTDVVGPKIILPNNKMQEVNLVERLTFKTKIKHMFRMNSDVRKKINYGMMNVLDFHSQVYFVSGCCFLVNQSALDIIFPMDEDFFMYEEEAVMGHKLSSGGKVAEVFNSSVVLHNHDFSKGISARSYTTFVKSELIYLKKYQKSKNIHLFLIFLFRFFRYFVASLYKKDYFYGYRDFFSEVHKSCKRYGKN</sequence>
<gene>
    <name evidence="6" type="ORF">UR53_C0005G0011</name>
</gene>
<keyword evidence="4" id="KW-0472">Membrane</keyword>
<dbReference type="InterPro" id="IPR001173">
    <property type="entry name" value="Glyco_trans_2-like"/>
</dbReference>
<evidence type="ECO:0000313" key="7">
    <source>
        <dbReference type="Proteomes" id="UP000034927"/>
    </source>
</evidence>
<feature type="domain" description="Glycosyltransferase 2-like" evidence="5">
    <location>
        <begin position="4"/>
        <end position="186"/>
    </location>
</feature>
<dbReference type="InterPro" id="IPR029044">
    <property type="entry name" value="Nucleotide-diphossugar_trans"/>
</dbReference>
<dbReference type="Gene3D" id="3.90.550.10">
    <property type="entry name" value="Spore Coat Polysaccharide Biosynthesis Protein SpsA, Chain A"/>
    <property type="match status" value="1"/>
</dbReference>
<keyword evidence="2" id="KW-0328">Glycosyltransferase</keyword>
<dbReference type="EMBL" id="LBPO01000005">
    <property type="protein sequence ID" value="KKP59212.1"/>
    <property type="molecule type" value="Genomic_DNA"/>
</dbReference>
<keyword evidence="4" id="KW-1133">Transmembrane helix</keyword>
<proteinExistence type="inferred from homology"/>
<keyword evidence="3 6" id="KW-0808">Transferase</keyword>
<evidence type="ECO:0000256" key="3">
    <source>
        <dbReference type="ARBA" id="ARBA00022679"/>
    </source>
</evidence>